<keyword evidence="10" id="KW-0670">Pyruvate</keyword>
<evidence type="ECO:0000256" key="2">
    <source>
        <dbReference type="ARBA" id="ARBA00005189"/>
    </source>
</evidence>
<evidence type="ECO:0000256" key="4">
    <source>
        <dbReference type="ARBA" id="ARBA00022516"/>
    </source>
</evidence>
<dbReference type="EC" id="4.1.1.65" evidence="3"/>
<evidence type="ECO:0000256" key="10">
    <source>
        <dbReference type="ARBA" id="ARBA00023317"/>
    </source>
</evidence>
<dbReference type="AlphaFoldDB" id="A0A4E0RES4"/>
<name>A0A4E0RES4_FASHE</name>
<comment type="function">
    <text evidence="12">Catalyzes the formation of phosphatidylethanolamine (PtdEtn) from phosphatidylserine (PtdSer). Plays a central role in phospholipid metabolism and in the interorganelle trafficking of phosphatidylserine. May be involved in lipid droplet biogenesis at the endoplasmic reticulum membrane.</text>
</comment>
<evidence type="ECO:0000313" key="14">
    <source>
        <dbReference type="Proteomes" id="UP000230066"/>
    </source>
</evidence>
<dbReference type="InterPro" id="IPR003817">
    <property type="entry name" value="PS_Dcarbxylase"/>
</dbReference>
<evidence type="ECO:0000256" key="12">
    <source>
        <dbReference type="ARBA" id="ARBA00045136"/>
    </source>
</evidence>
<proteinExistence type="predicted"/>
<keyword evidence="6" id="KW-0443">Lipid metabolism</keyword>
<evidence type="ECO:0000256" key="3">
    <source>
        <dbReference type="ARBA" id="ARBA00012243"/>
    </source>
</evidence>
<organism evidence="13 14">
    <name type="scientific">Fasciola hepatica</name>
    <name type="common">Liver fluke</name>
    <dbReference type="NCBI Taxonomy" id="6192"/>
    <lineage>
        <taxon>Eukaryota</taxon>
        <taxon>Metazoa</taxon>
        <taxon>Spiralia</taxon>
        <taxon>Lophotrochozoa</taxon>
        <taxon>Platyhelminthes</taxon>
        <taxon>Trematoda</taxon>
        <taxon>Digenea</taxon>
        <taxon>Plagiorchiida</taxon>
        <taxon>Echinostomata</taxon>
        <taxon>Echinostomatoidea</taxon>
        <taxon>Fasciolidae</taxon>
        <taxon>Fasciola</taxon>
    </lineage>
</organism>
<evidence type="ECO:0000313" key="13">
    <source>
        <dbReference type="EMBL" id="THD25215.1"/>
    </source>
</evidence>
<dbReference type="InterPro" id="IPR033177">
    <property type="entry name" value="PSD-B"/>
</dbReference>
<dbReference type="PANTHER" id="PTHR10067:SF6">
    <property type="entry name" value="PHOSPHATIDYLSERINE DECARBOXYLASE PROENZYME, MITOCHONDRIAL"/>
    <property type="match status" value="1"/>
</dbReference>
<dbReference type="PANTHER" id="PTHR10067">
    <property type="entry name" value="PHOSPHATIDYLSERINE DECARBOXYLASE"/>
    <property type="match status" value="1"/>
</dbReference>
<comment type="cofactor">
    <cofactor evidence="1">
        <name>pyruvate</name>
        <dbReference type="ChEBI" id="CHEBI:15361"/>
    </cofactor>
</comment>
<comment type="caution">
    <text evidence="13">The sequence shown here is derived from an EMBL/GenBank/DDBJ whole genome shotgun (WGS) entry which is preliminary data.</text>
</comment>
<comment type="pathway">
    <text evidence="2">Lipid metabolism.</text>
</comment>
<dbReference type="GO" id="GO:0005739">
    <property type="term" value="C:mitochondrion"/>
    <property type="evidence" value="ECO:0007669"/>
    <property type="project" value="TreeGrafter"/>
</dbReference>
<keyword evidence="9" id="KW-1208">Phospholipid metabolism</keyword>
<dbReference type="Pfam" id="PF02666">
    <property type="entry name" value="PS_Dcarbxylase"/>
    <property type="match status" value="1"/>
</dbReference>
<keyword evidence="8" id="KW-0456">Lyase</keyword>
<keyword evidence="4" id="KW-0444">Lipid biosynthesis</keyword>
<gene>
    <name evidence="13" type="ORF">D915_004046</name>
</gene>
<evidence type="ECO:0000256" key="8">
    <source>
        <dbReference type="ARBA" id="ARBA00023239"/>
    </source>
</evidence>
<keyword evidence="14" id="KW-1185">Reference proteome</keyword>
<dbReference type="GO" id="GO:0004609">
    <property type="term" value="F:phosphatidylserine decarboxylase activity"/>
    <property type="evidence" value="ECO:0007669"/>
    <property type="project" value="UniProtKB-EC"/>
</dbReference>
<evidence type="ECO:0000256" key="9">
    <source>
        <dbReference type="ARBA" id="ARBA00023264"/>
    </source>
</evidence>
<evidence type="ECO:0000256" key="1">
    <source>
        <dbReference type="ARBA" id="ARBA00001928"/>
    </source>
</evidence>
<evidence type="ECO:0000256" key="7">
    <source>
        <dbReference type="ARBA" id="ARBA00023209"/>
    </source>
</evidence>
<dbReference type="Proteomes" id="UP000230066">
    <property type="component" value="Unassembled WGS sequence"/>
</dbReference>
<comment type="pathway">
    <text evidence="11">Phospholipid metabolism; phosphatidylethanolamine biosynthesis.</text>
</comment>
<reference evidence="13" key="1">
    <citation type="submission" date="2019-03" db="EMBL/GenBank/DDBJ databases">
        <title>Improved annotation for the trematode Fasciola hepatica.</title>
        <authorList>
            <person name="Choi Y.-J."/>
            <person name="Martin J."/>
            <person name="Mitreva M."/>
        </authorList>
    </citation>
    <scope>NUCLEOTIDE SEQUENCE [LARGE SCALE GENOMIC DNA]</scope>
</reference>
<evidence type="ECO:0000256" key="6">
    <source>
        <dbReference type="ARBA" id="ARBA00023098"/>
    </source>
</evidence>
<evidence type="ECO:0000256" key="11">
    <source>
        <dbReference type="ARBA" id="ARBA00024326"/>
    </source>
</evidence>
<dbReference type="GO" id="GO:0006646">
    <property type="term" value="P:phosphatidylethanolamine biosynthetic process"/>
    <property type="evidence" value="ECO:0007669"/>
    <property type="project" value="UniProtKB-UniPathway"/>
</dbReference>
<sequence length="374" mass="42359">MLKVFSRIGLFTIRTVKPYHGSTIQTQRRFRCPPLLGSSFVVGSYLCFLLLTDNEQPPKYYPDDLSATLVRRLPLNAVSRAICWLAECKVPVSLRPLLYGSYARLFDCDLKELKQSDLKAYPSMVEFFTREVTPCLRPIDPTAQLVSPSDGQILHFGPIDPKHEALEQVKGVRYSLPEFLGPPEHNVTERKHTVWPAKGSTDSGRQLYQCVIYLAPGDCHRFYNPTDWTIVTRRHFPGKLLSVRPSIAERLPGLYTINERVVYLGKWAHGFMSFTAVGALAVGGICVPLDRTLLTNTRSDQPVRNRVRASQFTELPYRQQEMPTGACVLKGQEFGRFRFGSTIVLVFEAPTDRVSWCVQIGQQVKFGQALFEIN</sequence>
<accession>A0A4E0RES4</accession>
<dbReference type="NCBIfam" id="TIGR00163">
    <property type="entry name" value="PS_decarb"/>
    <property type="match status" value="1"/>
</dbReference>
<dbReference type="UniPathway" id="UPA00558"/>
<evidence type="ECO:0000256" key="5">
    <source>
        <dbReference type="ARBA" id="ARBA00022793"/>
    </source>
</evidence>
<protein>
    <recommendedName>
        <fullName evidence="3">phosphatidylserine decarboxylase</fullName>
        <ecNumber evidence="3">4.1.1.65</ecNumber>
    </recommendedName>
</protein>
<dbReference type="EMBL" id="JXXN02001237">
    <property type="protein sequence ID" value="THD25215.1"/>
    <property type="molecule type" value="Genomic_DNA"/>
</dbReference>
<keyword evidence="7" id="KW-0594">Phospholipid biosynthesis</keyword>
<keyword evidence="5" id="KW-0210">Decarboxylase</keyword>